<evidence type="ECO:0000256" key="4">
    <source>
        <dbReference type="ARBA" id="ARBA00023163"/>
    </source>
</evidence>
<dbReference type="EMBL" id="JAMQKB010000004">
    <property type="protein sequence ID" value="MDC3424049.1"/>
    <property type="molecule type" value="Genomic_DNA"/>
</dbReference>
<evidence type="ECO:0000313" key="7">
    <source>
        <dbReference type="EMBL" id="MDC3424049.1"/>
    </source>
</evidence>
<proteinExistence type="predicted"/>
<comment type="caution">
    <text evidence="7">The sequence shown here is derived from an EMBL/GenBank/DDBJ whole genome shotgun (WGS) entry which is preliminary data.</text>
</comment>
<dbReference type="InterPro" id="IPR023772">
    <property type="entry name" value="DNA-bd_HTH_TetR-type_CS"/>
</dbReference>
<evidence type="ECO:0000256" key="2">
    <source>
        <dbReference type="ARBA" id="ARBA00023015"/>
    </source>
</evidence>
<dbReference type="SUPFAM" id="SSF46689">
    <property type="entry name" value="Homeodomain-like"/>
    <property type="match status" value="1"/>
</dbReference>
<dbReference type="PANTHER" id="PTHR43479">
    <property type="entry name" value="ACREF/ENVCD OPERON REPRESSOR-RELATED"/>
    <property type="match status" value="1"/>
</dbReference>
<dbReference type="Pfam" id="PF00440">
    <property type="entry name" value="TetR_N"/>
    <property type="match status" value="1"/>
</dbReference>
<feature type="domain" description="HTH tetR-type" evidence="6">
    <location>
        <begin position="2"/>
        <end position="62"/>
    </location>
</feature>
<evidence type="ECO:0000256" key="3">
    <source>
        <dbReference type="ARBA" id="ARBA00023125"/>
    </source>
</evidence>
<evidence type="ECO:0000313" key="8">
    <source>
        <dbReference type="Proteomes" id="UP001145050"/>
    </source>
</evidence>
<dbReference type="PRINTS" id="PR00455">
    <property type="entry name" value="HTHTETR"/>
</dbReference>
<dbReference type="Proteomes" id="UP001145050">
    <property type="component" value="Unassembled WGS sequence"/>
</dbReference>
<dbReference type="PROSITE" id="PS01081">
    <property type="entry name" value="HTH_TETR_1"/>
    <property type="match status" value="1"/>
</dbReference>
<dbReference type="AlphaFoldDB" id="A0A9X3WV93"/>
<dbReference type="RefSeq" id="WP_272435854.1">
    <property type="nucleotide sequence ID" value="NZ_JAMQKB010000004.1"/>
</dbReference>
<keyword evidence="4" id="KW-0804">Transcription</keyword>
<keyword evidence="1" id="KW-0678">Repressor</keyword>
<keyword evidence="3 5" id="KW-0238">DNA-binding</keyword>
<name>A0A9X3WV93_9BACI</name>
<dbReference type="InterPro" id="IPR009057">
    <property type="entry name" value="Homeodomain-like_sf"/>
</dbReference>
<evidence type="ECO:0000259" key="6">
    <source>
        <dbReference type="PROSITE" id="PS50977"/>
    </source>
</evidence>
<evidence type="ECO:0000256" key="5">
    <source>
        <dbReference type="PROSITE-ProRule" id="PRU00335"/>
    </source>
</evidence>
<dbReference type="PANTHER" id="PTHR43479:SF22">
    <property type="entry name" value="TRANSCRIPTIONAL REGULATOR, TETR FAMILY"/>
    <property type="match status" value="1"/>
</dbReference>
<accession>A0A9X3WV93</accession>
<protein>
    <submittedName>
        <fullName evidence="7">TetR/AcrR family transcriptional regulator</fullName>
    </submittedName>
</protein>
<keyword evidence="8" id="KW-1185">Reference proteome</keyword>
<dbReference type="FunFam" id="1.10.10.60:FF:000141">
    <property type="entry name" value="TetR family transcriptional regulator"/>
    <property type="match status" value="1"/>
</dbReference>
<dbReference type="GO" id="GO:0045892">
    <property type="term" value="P:negative regulation of DNA-templated transcription"/>
    <property type="evidence" value="ECO:0007669"/>
    <property type="project" value="UniProtKB-ARBA"/>
</dbReference>
<evidence type="ECO:0000256" key="1">
    <source>
        <dbReference type="ARBA" id="ARBA00022491"/>
    </source>
</evidence>
<keyword evidence="2" id="KW-0805">Transcription regulation</keyword>
<organism evidence="7 8">
    <name type="scientific">Terrihalobacillus insolitus</name>
    <dbReference type="NCBI Taxonomy" id="2950438"/>
    <lineage>
        <taxon>Bacteria</taxon>
        <taxon>Bacillati</taxon>
        <taxon>Bacillota</taxon>
        <taxon>Bacilli</taxon>
        <taxon>Bacillales</taxon>
        <taxon>Bacillaceae</taxon>
        <taxon>Terrihalobacillus</taxon>
    </lineage>
</organism>
<dbReference type="Gene3D" id="1.10.357.10">
    <property type="entry name" value="Tetracycline Repressor, domain 2"/>
    <property type="match status" value="1"/>
</dbReference>
<gene>
    <name evidence="7" type="ORF">NC797_05955</name>
</gene>
<dbReference type="PROSITE" id="PS50977">
    <property type="entry name" value="HTH_TETR_2"/>
    <property type="match status" value="1"/>
</dbReference>
<reference evidence="7" key="1">
    <citation type="submission" date="2022-06" db="EMBL/GenBank/DDBJ databases">
        <title>Aquibacillus sp. a new bacterium isolated from soil saline samples.</title>
        <authorList>
            <person name="Galisteo C."/>
            <person name="De La Haba R."/>
            <person name="Sanchez-Porro C."/>
            <person name="Ventosa A."/>
        </authorList>
    </citation>
    <scope>NUCLEOTIDE SEQUENCE</scope>
    <source>
        <strain evidence="7">3ASR75-11</strain>
    </source>
</reference>
<dbReference type="InterPro" id="IPR050624">
    <property type="entry name" value="HTH-type_Tx_Regulator"/>
</dbReference>
<feature type="DNA-binding region" description="H-T-H motif" evidence="5">
    <location>
        <begin position="25"/>
        <end position="44"/>
    </location>
</feature>
<sequence length="295" mass="34975">MNEKKEKLIKTAIKLFAEKGFHTTSIQEIAEKSEVSKGAFYLHFHSKDELLLEIFKYYYEIMNEKIYNAFSPERSTKENFFRQIEVQLSEILEHSSFIITQLREQAITLNKDLIDFMHYKEVKLQKWYEGVLIDIYGEEIKPYVMDLIFMFEGIKNNFLQMLIKDIIEVDTRRLATYLIERLDDLVKQLLSRQESPLITKEQIKSSYADLASPQEYIKKEVTKELIEMQNLIHDLNLSEDRVCELQGVADFLLSEMQKAEPKKIVIQGMLANFKGISEFDKYRKWISQKLNVRLL</sequence>
<dbReference type="InterPro" id="IPR001647">
    <property type="entry name" value="HTH_TetR"/>
</dbReference>
<dbReference type="GO" id="GO:0003677">
    <property type="term" value="F:DNA binding"/>
    <property type="evidence" value="ECO:0007669"/>
    <property type="project" value="UniProtKB-UniRule"/>
</dbReference>